<protein>
    <submittedName>
        <fullName evidence="1">Uncharacterized protein</fullName>
    </submittedName>
</protein>
<sequence length="170" mass="19357">MKTVHVRMAYRQMFTAASNNSFERDVWIESYNEWCMQIQAYNPNDAFTTWEEIRQASPKASFHVPYKTGFAVGLFVKALNNEIPGSQVHMSGQPLPFEGYQFEIVQASTIQRNDYIAAIVYQTPVLQLLGQFGNKLLLSYNLQHPGAEGVATFMLTLHENMAITHYAEVV</sequence>
<evidence type="ECO:0000313" key="2">
    <source>
        <dbReference type="Proteomes" id="UP000249547"/>
    </source>
</evidence>
<comment type="caution">
    <text evidence="1">The sequence shown here is derived from an EMBL/GenBank/DDBJ whole genome shotgun (WGS) entry which is preliminary data.</text>
</comment>
<dbReference type="OrthoDB" id="793934at2"/>
<accession>A0A327QT87</accession>
<dbReference type="RefSeq" id="WP_111597489.1">
    <property type="nucleotide sequence ID" value="NZ_QLLL01000003.1"/>
</dbReference>
<keyword evidence="2" id="KW-1185">Reference proteome</keyword>
<evidence type="ECO:0000313" key="1">
    <source>
        <dbReference type="EMBL" id="RAJ06912.1"/>
    </source>
</evidence>
<name>A0A327QT87_9BACT</name>
<dbReference type="EMBL" id="QLLL01000003">
    <property type="protein sequence ID" value="RAJ06912.1"/>
    <property type="molecule type" value="Genomic_DNA"/>
</dbReference>
<proteinExistence type="predicted"/>
<reference evidence="1 2" key="1">
    <citation type="submission" date="2018-06" db="EMBL/GenBank/DDBJ databases">
        <title>Genomic Encyclopedia of Archaeal and Bacterial Type Strains, Phase II (KMG-II): from individual species to whole genera.</title>
        <authorList>
            <person name="Goeker M."/>
        </authorList>
    </citation>
    <scope>NUCLEOTIDE SEQUENCE [LARGE SCALE GENOMIC DNA]</scope>
    <source>
        <strain evidence="1 2">DSM 23857</strain>
    </source>
</reference>
<dbReference type="AlphaFoldDB" id="A0A327QT87"/>
<gene>
    <name evidence="1" type="ORF">LX64_02040</name>
</gene>
<organism evidence="1 2">
    <name type="scientific">Chitinophaga skermanii</name>
    <dbReference type="NCBI Taxonomy" id="331697"/>
    <lineage>
        <taxon>Bacteria</taxon>
        <taxon>Pseudomonadati</taxon>
        <taxon>Bacteroidota</taxon>
        <taxon>Chitinophagia</taxon>
        <taxon>Chitinophagales</taxon>
        <taxon>Chitinophagaceae</taxon>
        <taxon>Chitinophaga</taxon>
    </lineage>
</organism>
<dbReference type="Proteomes" id="UP000249547">
    <property type="component" value="Unassembled WGS sequence"/>
</dbReference>